<sequence>MSRTREITVEGDELSAKADTENKQWIAVNTGTHSQDNHKRKCLCYQELETSTRDNGSETVEDGAVVEYVDGTHSGKNRSETHYLAGREELHQLGEDDIETALEEIVVGAEEGTHECEGYGDEFGSEHGFAIHRGMVHATAEEEVEDETPAEKTISGQRVVADGGIEYNDYDIDPTELEFDIENGWRDSTNGVSNTLSRIKGSDLWICYRSWQTGPNEFDHSIKGLGEFSVEALELDQEFLVEQIQVGAEGITDAEADSDVAEELKTYAPELAQKVAAEWALGVKEIIGDAAYDGRLGHDGTVAWLSNVEVAHFYETKNAIKDIGIEDTPNGIVHSIVRGALSAAVNKHCDEWRNPLADYLGRLEFEVDPWELRALELYQNGVFRGMIETARVQALRETGKRPSEIADILDVNPSTITRHKNRADEWLDRAKWTVENVIQKETEAAR</sequence>
<reference evidence="1 2" key="1">
    <citation type="journal article" date="2019" name="Int. J. Syst. Evol. Microbiol.">
        <title>The Global Catalogue of Microorganisms (GCM) 10K type strain sequencing project: providing services to taxonomists for standard genome sequencing and annotation.</title>
        <authorList>
            <consortium name="The Broad Institute Genomics Platform"/>
            <consortium name="The Broad Institute Genome Sequencing Center for Infectious Disease"/>
            <person name="Wu L."/>
            <person name="Ma J."/>
        </authorList>
    </citation>
    <scope>NUCLEOTIDE SEQUENCE [LARGE SCALE GENOMIC DNA]</scope>
    <source>
        <strain evidence="1 2">NBRC 111368</strain>
    </source>
</reference>
<name>A0ABD5RW18_9EURY</name>
<dbReference type="AlphaFoldDB" id="A0ABD5RW18"/>
<evidence type="ECO:0008006" key="3">
    <source>
        <dbReference type="Google" id="ProtNLM"/>
    </source>
</evidence>
<evidence type="ECO:0000313" key="1">
    <source>
        <dbReference type="EMBL" id="MFC6723407.1"/>
    </source>
</evidence>
<organism evidence="1 2">
    <name type="scientific">Halobium palmae</name>
    <dbReference type="NCBI Taxonomy" id="1776492"/>
    <lineage>
        <taxon>Archaea</taxon>
        <taxon>Methanobacteriati</taxon>
        <taxon>Methanobacteriota</taxon>
        <taxon>Stenosarchaea group</taxon>
        <taxon>Halobacteria</taxon>
        <taxon>Halobacteriales</taxon>
        <taxon>Haloferacaceae</taxon>
        <taxon>Halobium</taxon>
    </lineage>
</organism>
<dbReference type="Proteomes" id="UP001596328">
    <property type="component" value="Unassembled WGS sequence"/>
</dbReference>
<comment type="caution">
    <text evidence="1">The sequence shown here is derived from an EMBL/GenBank/DDBJ whole genome shotgun (WGS) entry which is preliminary data.</text>
</comment>
<evidence type="ECO:0000313" key="2">
    <source>
        <dbReference type="Proteomes" id="UP001596328"/>
    </source>
</evidence>
<gene>
    <name evidence="1" type="ORF">ACFQE1_03155</name>
</gene>
<dbReference type="EMBL" id="JBHSWU010000016">
    <property type="protein sequence ID" value="MFC6723407.1"/>
    <property type="molecule type" value="Genomic_DNA"/>
</dbReference>
<proteinExistence type="predicted"/>
<protein>
    <recommendedName>
        <fullName evidence="3">HTH luxR-type domain-containing protein</fullName>
    </recommendedName>
</protein>
<keyword evidence="2" id="KW-1185">Reference proteome</keyword>
<accession>A0ABD5RW18</accession>